<organism evidence="4 5">
    <name type="scientific">Croceicoccus esteveae</name>
    <dbReference type="NCBI Taxonomy" id="3075597"/>
    <lineage>
        <taxon>Bacteria</taxon>
        <taxon>Pseudomonadati</taxon>
        <taxon>Pseudomonadota</taxon>
        <taxon>Alphaproteobacteria</taxon>
        <taxon>Sphingomonadales</taxon>
        <taxon>Erythrobacteraceae</taxon>
        <taxon>Croceicoccus</taxon>
    </lineage>
</organism>
<dbReference type="Proteomes" id="UP001259803">
    <property type="component" value="Unassembled WGS sequence"/>
</dbReference>
<name>A0ABU2ZH81_9SPHN</name>
<dbReference type="Gene3D" id="3.20.20.70">
    <property type="entry name" value="Aldolase class I"/>
    <property type="match status" value="1"/>
</dbReference>
<dbReference type="InterPro" id="IPR001155">
    <property type="entry name" value="OxRdtase_FMN_N"/>
</dbReference>
<dbReference type="InterPro" id="IPR013785">
    <property type="entry name" value="Aldolase_TIM"/>
</dbReference>
<evidence type="ECO:0000256" key="1">
    <source>
        <dbReference type="ARBA" id="ARBA00022630"/>
    </source>
</evidence>
<feature type="domain" description="NADH:flavin oxidoreductase/NADH oxidase N-terminal" evidence="3">
    <location>
        <begin position="7"/>
        <end position="306"/>
    </location>
</feature>
<dbReference type="SUPFAM" id="SSF51395">
    <property type="entry name" value="FMN-linked oxidoreductases"/>
    <property type="match status" value="1"/>
</dbReference>
<keyword evidence="1" id="KW-0285">Flavoprotein</keyword>
<accession>A0ABU2ZH81</accession>
<dbReference type="PANTHER" id="PTHR43656">
    <property type="entry name" value="BINDING OXIDOREDUCTASE, PUTATIVE (AFU_ORTHOLOGUE AFUA_2G08260)-RELATED"/>
    <property type="match status" value="1"/>
</dbReference>
<dbReference type="Pfam" id="PF00724">
    <property type="entry name" value="Oxidored_FMN"/>
    <property type="match status" value="1"/>
</dbReference>
<proteinExistence type="predicted"/>
<dbReference type="RefSeq" id="WP_311340544.1">
    <property type="nucleotide sequence ID" value="NZ_JAVRHS010000004.1"/>
</dbReference>
<evidence type="ECO:0000259" key="3">
    <source>
        <dbReference type="Pfam" id="PF00724"/>
    </source>
</evidence>
<reference evidence="4 5" key="1">
    <citation type="submission" date="2023-09" db="EMBL/GenBank/DDBJ databases">
        <authorList>
            <person name="Rey-Velasco X."/>
        </authorList>
    </citation>
    <scope>NUCLEOTIDE SEQUENCE [LARGE SCALE GENOMIC DNA]</scope>
    <source>
        <strain evidence="4 5">F390</strain>
    </source>
</reference>
<protein>
    <submittedName>
        <fullName evidence="4">12-oxophytodienoate reductase</fullName>
    </submittedName>
</protein>
<keyword evidence="2" id="KW-0560">Oxidoreductase</keyword>
<keyword evidence="5" id="KW-1185">Reference proteome</keyword>
<evidence type="ECO:0000256" key="2">
    <source>
        <dbReference type="ARBA" id="ARBA00023002"/>
    </source>
</evidence>
<gene>
    <name evidence="4" type="ORF">RM533_07180</name>
</gene>
<evidence type="ECO:0000313" key="4">
    <source>
        <dbReference type="EMBL" id="MDT0575966.1"/>
    </source>
</evidence>
<comment type="caution">
    <text evidence="4">The sequence shown here is derived from an EMBL/GenBank/DDBJ whole genome shotgun (WGS) entry which is preliminary data.</text>
</comment>
<dbReference type="PANTHER" id="PTHR43656:SF2">
    <property type="entry name" value="BINDING OXIDOREDUCTASE, PUTATIVE (AFU_ORTHOLOGUE AFUA_2G08260)-RELATED"/>
    <property type="match status" value="1"/>
</dbReference>
<dbReference type="InterPro" id="IPR051799">
    <property type="entry name" value="NADH_flavin_oxidoreductase"/>
</dbReference>
<dbReference type="EMBL" id="JAVRHS010000004">
    <property type="protein sequence ID" value="MDT0575966.1"/>
    <property type="molecule type" value="Genomic_DNA"/>
</dbReference>
<sequence>MATRSILFEPFEQAGLSLPSRIVMSPMGRAHADAGVPQRGYARYFRQRSASGVGMMITGAAAIDHPLADYDGTGPRFHGPALAQWRHIADDLRDLPAPFVPQLWHAGMARRTEAFDSSEAIGPSGYSIADLKSHDDAGVSGHLAGKPSGKAMDAADLAAVRDAFAKGALAAREAGFGGVEIHCGHGFLLDQFLWPATNRRDDEYGGSSANRARFPAEVIAACRQAVGPGFPLLARISQFKIDAYDAVIARTPDELGALLEPLVTAGVDMFDCSQREVLTPAFKGDDRNLAGWVKALTGKPTIAVGSVGLAGLFTEEEAAGNSADGAAENSGLPTVSLAMLDTVCKMMARGDFDLLAIGRSLLADPDWPQKIRSGQDETLLPLDLQKLTQLQ</sequence>
<evidence type="ECO:0000313" key="5">
    <source>
        <dbReference type="Proteomes" id="UP001259803"/>
    </source>
</evidence>